<keyword evidence="1 2" id="KW-0193">Cuticle</keyword>
<feature type="chain" id="PRO_5004577597" evidence="3">
    <location>
        <begin position="22"/>
        <end position="125"/>
    </location>
</feature>
<reference evidence="5" key="1">
    <citation type="submission" date="2013-02" db="EMBL/GenBank/DDBJ databases">
        <authorList>
            <person name="Hughes D."/>
        </authorList>
    </citation>
    <scope>NUCLEOTIDE SEQUENCE</scope>
    <source>
        <strain>Durham</strain>
        <strain evidence="5">NC isolate 2 -- Noor lab</strain>
    </source>
</reference>
<protein>
    <submittedName>
        <fullName evidence="4">Uncharacterized protein</fullName>
    </submittedName>
</protein>
<name>T1GSR5_MEGSC</name>
<keyword evidence="5" id="KW-1185">Reference proteome</keyword>
<evidence type="ECO:0000256" key="3">
    <source>
        <dbReference type="SAM" id="SignalP"/>
    </source>
</evidence>
<dbReference type="PANTHER" id="PTHR10380:SF241">
    <property type="entry name" value="CUTICULAR PROTEIN 47EG-RELATED"/>
    <property type="match status" value="1"/>
</dbReference>
<dbReference type="GO" id="GO:0008010">
    <property type="term" value="F:structural constituent of chitin-based larval cuticle"/>
    <property type="evidence" value="ECO:0007669"/>
    <property type="project" value="TreeGrafter"/>
</dbReference>
<dbReference type="STRING" id="36166.T1GSR5"/>
<dbReference type="PRINTS" id="PR00947">
    <property type="entry name" value="CUTICLE"/>
</dbReference>
<evidence type="ECO:0000313" key="4">
    <source>
        <dbReference type="EnsemblMetazoa" id="MESCA006726-PA"/>
    </source>
</evidence>
<dbReference type="PROSITE" id="PS51155">
    <property type="entry name" value="CHIT_BIND_RR_2"/>
    <property type="match status" value="1"/>
</dbReference>
<accession>T1GSR5</accession>
<dbReference type="EnsemblMetazoa" id="MESCA006726-RA">
    <property type="protein sequence ID" value="MESCA006726-PA"/>
    <property type="gene ID" value="MESCA006726"/>
</dbReference>
<dbReference type="OMA" id="KNTEPDA"/>
<dbReference type="EMBL" id="CAQQ02147589">
    <property type="status" value="NOT_ANNOTATED_CDS"/>
    <property type="molecule type" value="Genomic_DNA"/>
</dbReference>
<dbReference type="PANTHER" id="PTHR10380">
    <property type="entry name" value="CUTICLE PROTEIN"/>
    <property type="match status" value="1"/>
</dbReference>
<sequence>MKLFVVSALILFGFTSTLVFSAPTSSKTDDSMISLVRSEQSVQPDGYKYSYELDNGQKAEETGHFTDDEEFLIHGSFEYTSPEGDKIELQYTADKNGFQPQGAHLPTPPPIPEIILRAVEYLTSH</sequence>
<keyword evidence="3" id="KW-0732">Signal</keyword>
<dbReference type="HOGENOM" id="CLU_065450_3_1_1"/>
<evidence type="ECO:0000256" key="1">
    <source>
        <dbReference type="ARBA" id="ARBA00022460"/>
    </source>
</evidence>
<proteinExistence type="predicted"/>
<evidence type="ECO:0000256" key="2">
    <source>
        <dbReference type="PROSITE-ProRule" id="PRU00497"/>
    </source>
</evidence>
<reference evidence="4" key="2">
    <citation type="submission" date="2015-06" db="UniProtKB">
        <authorList>
            <consortium name="EnsemblMetazoa"/>
        </authorList>
    </citation>
    <scope>IDENTIFICATION</scope>
</reference>
<organism evidence="4 5">
    <name type="scientific">Megaselia scalaris</name>
    <name type="common">Humpbacked fly</name>
    <name type="synonym">Phora scalaris</name>
    <dbReference type="NCBI Taxonomy" id="36166"/>
    <lineage>
        <taxon>Eukaryota</taxon>
        <taxon>Metazoa</taxon>
        <taxon>Ecdysozoa</taxon>
        <taxon>Arthropoda</taxon>
        <taxon>Hexapoda</taxon>
        <taxon>Insecta</taxon>
        <taxon>Pterygota</taxon>
        <taxon>Neoptera</taxon>
        <taxon>Endopterygota</taxon>
        <taxon>Diptera</taxon>
        <taxon>Brachycera</taxon>
        <taxon>Muscomorpha</taxon>
        <taxon>Platypezoidea</taxon>
        <taxon>Phoridae</taxon>
        <taxon>Megaseliini</taxon>
        <taxon>Megaselia</taxon>
    </lineage>
</organism>
<dbReference type="Proteomes" id="UP000015102">
    <property type="component" value="Unassembled WGS sequence"/>
</dbReference>
<dbReference type="PROSITE" id="PS00233">
    <property type="entry name" value="CHIT_BIND_RR_1"/>
    <property type="match status" value="1"/>
</dbReference>
<dbReference type="InterPro" id="IPR031311">
    <property type="entry name" value="CHIT_BIND_RR_consensus"/>
</dbReference>
<dbReference type="Pfam" id="PF00379">
    <property type="entry name" value="Chitin_bind_4"/>
    <property type="match status" value="1"/>
</dbReference>
<dbReference type="InterPro" id="IPR000618">
    <property type="entry name" value="Insect_cuticle"/>
</dbReference>
<dbReference type="AlphaFoldDB" id="T1GSR5"/>
<evidence type="ECO:0000313" key="5">
    <source>
        <dbReference type="Proteomes" id="UP000015102"/>
    </source>
</evidence>
<dbReference type="InterPro" id="IPR050468">
    <property type="entry name" value="Cuticle_Struct_Prot"/>
</dbReference>
<feature type="signal peptide" evidence="3">
    <location>
        <begin position="1"/>
        <end position="21"/>
    </location>
</feature>
<dbReference type="GO" id="GO:0062129">
    <property type="term" value="C:chitin-based extracellular matrix"/>
    <property type="evidence" value="ECO:0007669"/>
    <property type="project" value="TreeGrafter"/>
</dbReference>